<comment type="similarity">
    <text evidence="6">Belongs to the thioredoxin family.</text>
</comment>
<keyword evidence="4 6" id="KW-1015">Disulfide bond</keyword>
<evidence type="ECO:0000256" key="3">
    <source>
        <dbReference type="ARBA" id="ARBA00022764"/>
    </source>
</evidence>
<reference evidence="10" key="2">
    <citation type="submission" date="2022-03" db="EMBL/GenBank/DDBJ databases">
        <title>Genome Encyclopedia of Bacteria and Archaea VI: Functional Genomics of Type Strains.</title>
        <authorList>
            <person name="Whitman W."/>
        </authorList>
    </citation>
    <scope>NUCLEOTIDE SEQUENCE</scope>
    <source>
        <strain evidence="10">HSC-15S17</strain>
    </source>
</reference>
<sequence length="226" mass="24608">MRFLLAAVTLAATVSGAWATEPKNGVDYLTLKAFAPSRAGIGAKVEVVEFFMYHCRHCYTLEPLLADWVKKQGDKISFRRVYLAGDPADPQAHAYVTLEAMGKLDAIHDKIFSAVQVERIPLGEDEALLEFVGRFGVDKAAYGEFFNSFAVQSRIRRAMELASTYKIRGAPSVVVDGRYMTSPSLTWGAGHSEAQAQHAMIAVLDALVVKAKSEDGRRAGPVAAAK</sequence>
<accession>A0AA41HAF8</accession>
<keyword evidence="5" id="KW-0676">Redox-active center</keyword>
<keyword evidence="3 6" id="KW-0574">Periplasm</keyword>
<evidence type="ECO:0000256" key="4">
    <source>
        <dbReference type="ARBA" id="ARBA00023157"/>
    </source>
</evidence>
<dbReference type="PANTHER" id="PTHR35891:SF3">
    <property type="entry name" value="THIOL:DISULFIDE INTERCHANGE PROTEIN DSBL"/>
    <property type="match status" value="1"/>
</dbReference>
<gene>
    <name evidence="9" type="ORF">KVP70_16150</name>
    <name evidence="10" type="ORF">L1274_004422</name>
</gene>
<dbReference type="GO" id="GO:0016491">
    <property type="term" value="F:oxidoreductase activity"/>
    <property type="evidence" value="ECO:0007669"/>
    <property type="project" value="InterPro"/>
</dbReference>
<dbReference type="InterPro" id="IPR001853">
    <property type="entry name" value="DSBA-like_thioredoxin_dom"/>
</dbReference>
<dbReference type="InterPro" id="IPR023205">
    <property type="entry name" value="DsbA/DsbL"/>
</dbReference>
<reference evidence="9" key="1">
    <citation type="submission" date="2021-07" db="EMBL/GenBank/DDBJ databases">
        <title>Characterization of violacein-producing bacteria and related species.</title>
        <authorList>
            <person name="Wilson H.S."/>
            <person name="De Leon M.E."/>
        </authorList>
    </citation>
    <scope>NUCLEOTIDE SEQUENCE</scope>
    <source>
        <strain evidence="9">HSC-15S17</strain>
    </source>
</reference>
<dbReference type="CDD" id="cd03019">
    <property type="entry name" value="DsbA_DsbA"/>
    <property type="match status" value="1"/>
</dbReference>
<dbReference type="PANTHER" id="PTHR35891">
    <property type="entry name" value="THIOL:DISULFIDE INTERCHANGE PROTEIN DSBA"/>
    <property type="match status" value="1"/>
</dbReference>
<proteinExistence type="inferred from homology"/>
<evidence type="ECO:0000256" key="7">
    <source>
        <dbReference type="SAM" id="SignalP"/>
    </source>
</evidence>
<comment type="subcellular location">
    <subcellularLocation>
        <location evidence="1 6">Periplasm</location>
    </subcellularLocation>
</comment>
<feature type="signal peptide" evidence="7">
    <location>
        <begin position="1"/>
        <end position="19"/>
    </location>
</feature>
<evidence type="ECO:0000313" key="9">
    <source>
        <dbReference type="EMBL" id="MBV6322475.1"/>
    </source>
</evidence>
<evidence type="ECO:0000313" key="10">
    <source>
        <dbReference type="EMBL" id="MCP2010680.1"/>
    </source>
</evidence>
<comment type="caution">
    <text evidence="9">The sequence shown here is derived from an EMBL/GenBank/DDBJ whole genome shotgun (WGS) entry which is preliminary data.</text>
</comment>
<dbReference type="RefSeq" id="WP_217943245.1">
    <property type="nucleotide sequence ID" value="NZ_JAHTGR010000008.1"/>
</dbReference>
<dbReference type="PIRSF" id="PIRSF001488">
    <property type="entry name" value="Tdi_protein"/>
    <property type="match status" value="1"/>
</dbReference>
<evidence type="ECO:0000256" key="6">
    <source>
        <dbReference type="PIRNR" id="PIRNR001488"/>
    </source>
</evidence>
<dbReference type="AlphaFoldDB" id="A0AA41HAF8"/>
<dbReference type="EMBL" id="JALJZU010000009">
    <property type="protein sequence ID" value="MCP2010680.1"/>
    <property type="molecule type" value="Genomic_DNA"/>
</dbReference>
<keyword evidence="2 7" id="KW-0732">Signal</keyword>
<feature type="chain" id="PRO_5041230235" description="Thiol:disulfide interchange protein" evidence="7">
    <location>
        <begin position="20"/>
        <end position="226"/>
    </location>
</feature>
<dbReference type="EMBL" id="JAHTGR010000008">
    <property type="protein sequence ID" value="MBV6322475.1"/>
    <property type="molecule type" value="Genomic_DNA"/>
</dbReference>
<evidence type="ECO:0000256" key="1">
    <source>
        <dbReference type="ARBA" id="ARBA00004418"/>
    </source>
</evidence>
<protein>
    <recommendedName>
        <fullName evidence="6">Thiol:disulfide interchange protein</fullName>
    </recommendedName>
</protein>
<name>A0AA41HAF8_9BURK</name>
<dbReference type="PROSITE" id="PS51352">
    <property type="entry name" value="THIOREDOXIN_2"/>
    <property type="match status" value="1"/>
</dbReference>
<dbReference type="Proteomes" id="UP001155901">
    <property type="component" value="Unassembled WGS sequence"/>
</dbReference>
<evidence type="ECO:0000313" key="11">
    <source>
        <dbReference type="Proteomes" id="UP001155901"/>
    </source>
</evidence>
<feature type="domain" description="Thioredoxin" evidence="8">
    <location>
        <begin position="8"/>
        <end position="164"/>
    </location>
</feature>
<dbReference type="Proteomes" id="UP001162889">
    <property type="component" value="Unassembled WGS sequence"/>
</dbReference>
<organism evidence="9 11">
    <name type="scientific">Duganella violaceipulchra</name>
    <dbReference type="NCBI Taxonomy" id="2849652"/>
    <lineage>
        <taxon>Bacteria</taxon>
        <taxon>Pseudomonadati</taxon>
        <taxon>Pseudomonadota</taxon>
        <taxon>Betaproteobacteria</taxon>
        <taxon>Burkholderiales</taxon>
        <taxon>Oxalobacteraceae</taxon>
        <taxon>Telluria group</taxon>
        <taxon>Duganella</taxon>
    </lineage>
</organism>
<dbReference type="InterPro" id="IPR013766">
    <property type="entry name" value="Thioredoxin_domain"/>
</dbReference>
<evidence type="ECO:0000256" key="2">
    <source>
        <dbReference type="ARBA" id="ARBA00022729"/>
    </source>
</evidence>
<evidence type="ECO:0000259" key="8">
    <source>
        <dbReference type="PROSITE" id="PS51352"/>
    </source>
</evidence>
<dbReference type="Pfam" id="PF01323">
    <property type="entry name" value="DSBA"/>
    <property type="match status" value="1"/>
</dbReference>
<dbReference type="GO" id="GO:0042597">
    <property type="term" value="C:periplasmic space"/>
    <property type="evidence" value="ECO:0007669"/>
    <property type="project" value="UniProtKB-SubCell"/>
</dbReference>
<keyword evidence="12" id="KW-1185">Reference proteome</keyword>
<evidence type="ECO:0000256" key="5">
    <source>
        <dbReference type="ARBA" id="ARBA00023284"/>
    </source>
</evidence>
<evidence type="ECO:0000313" key="12">
    <source>
        <dbReference type="Proteomes" id="UP001162889"/>
    </source>
</evidence>
<dbReference type="InterPro" id="IPR050824">
    <property type="entry name" value="Thiol_disulfide_DsbA"/>
</dbReference>